<evidence type="ECO:0000256" key="1">
    <source>
        <dbReference type="ARBA" id="ARBA00010105"/>
    </source>
</evidence>
<dbReference type="PANTHER" id="PTHR11215">
    <property type="entry name" value="METAL DEPENDENT HYDROLASE - RELATED"/>
    <property type="match status" value="1"/>
</dbReference>
<proteinExistence type="inferred from homology"/>
<dbReference type="AlphaFoldDB" id="S7XF67"/>
<dbReference type="Proteomes" id="UP000014978">
    <property type="component" value="Unassembled WGS sequence"/>
</dbReference>
<dbReference type="FunCoup" id="S7XF67">
    <property type="interactions" value="358"/>
</dbReference>
<dbReference type="GO" id="GO:0005737">
    <property type="term" value="C:cytoplasm"/>
    <property type="evidence" value="ECO:0007669"/>
    <property type="project" value="TreeGrafter"/>
</dbReference>
<keyword evidence="3" id="KW-1185">Reference proteome</keyword>
<protein>
    <submittedName>
        <fullName evidence="2">Uncharacterized protein</fullName>
    </submittedName>
</protein>
<comment type="caution">
    <text evidence="2">The sequence shown here is derived from an EMBL/GenBank/DDBJ whole genome shotgun (WGS) entry which is preliminary data.</text>
</comment>
<dbReference type="InterPro" id="IPR003226">
    <property type="entry name" value="MYG1_exonuclease"/>
</dbReference>
<dbReference type="InParanoid" id="S7XF67"/>
<organism evidence="2 3">
    <name type="scientific">Spraguea lophii (strain 42_110)</name>
    <name type="common">Microsporidian parasite</name>
    <dbReference type="NCBI Taxonomy" id="1358809"/>
    <lineage>
        <taxon>Eukaryota</taxon>
        <taxon>Fungi</taxon>
        <taxon>Fungi incertae sedis</taxon>
        <taxon>Microsporidia</taxon>
        <taxon>Spragueidae</taxon>
        <taxon>Spraguea</taxon>
    </lineage>
</organism>
<reference evidence="3" key="1">
    <citation type="journal article" date="2013" name="PLoS Genet.">
        <title>The genome of Spraguea lophii and the basis of host-microsporidian interactions.</title>
        <authorList>
            <person name="Campbell S.E."/>
            <person name="Williams T.A."/>
            <person name="Yousuf A."/>
            <person name="Soanes D.M."/>
            <person name="Paszkiewicz K.H."/>
            <person name="Williams B.A.P."/>
        </authorList>
    </citation>
    <scope>NUCLEOTIDE SEQUENCE [LARGE SCALE GENOMIC DNA]</scope>
    <source>
        <strain evidence="3">42_110</strain>
    </source>
</reference>
<evidence type="ECO:0000313" key="3">
    <source>
        <dbReference type="Proteomes" id="UP000014978"/>
    </source>
</evidence>
<accession>S7XF67</accession>
<dbReference type="VEuPathDB" id="MicrosporidiaDB:SLOPH_228"/>
<dbReference type="STRING" id="1358809.S7XF67"/>
<sequence length="447" mass="52808">MTEIKTNRMILGTHNGQYHHDEILSSAIMYLIDNNSFMIRSRDNRLLNLCNIIYDVGGKYTFESEIEKKDTKILKYDHHQKSFSDKFYTKINSRNEEDNKNIRLSSAGLIFKHYHYDLIRKLNPKVQNIKNMVFTEYKDYELQDINEMFNEGMNIYDPKRSRNKNIEILYSVPLRELMQDRENQLINLLSGYTIVDLEIKDEIVYSKKYSKTGNHLINCHTLKNDFMTENQNDKQIDIDITSYKKLVDYIYCQYFLGVDAHDNGLSHINIETRGIEDLLKNMDDFVSALKVVIRDLYFYLNKNLLVCGKFFKIMNTLKIYNNILILCKKGEEQDLEIDEFQRTHGDVINYVNDYIPKTLISFMLYDEISFIIYSRKNDNRIYSVEKEKFVSKVLLKKAWRGLRDEELQKESKIEDAKFVHYSGFTGGCLSLKSAVEMGLESLGYFSI</sequence>
<dbReference type="PANTHER" id="PTHR11215:SF1">
    <property type="entry name" value="MYG1 EXONUCLEASE"/>
    <property type="match status" value="1"/>
</dbReference>
<dbReference type="Pfam" id="PF03690">
    <property type="entry name" value="MYG1_exonuc"/>
    <property type="match status" value="2"/>
</dbReference>
<evidence type="ECO:0000313" key="2">
    <source>
        <dbReference type="EMBL" id="EPR77684.1"/>
    </source>
</evidence>
<name>S7XF67_SPRLO</name>
<gene>
    <name evidence="2" type="ORF">SLOPH_228</name>
</gene>
<dbReference type="OrthoDB" id="10265310at2759"/>
<dbReference type="EMBL" id="ATCN01001355">
    <property type="protein sequence ID" value="EPR77684.1"/>
    <property type="molecule type" value="Genomic_DNA"/>
</dbReference>
<comment type="similarity">
    <text evidence="1">Belongs to the MYG1 family.</text>
</comment>
<dbReference type="OMA" id="HINIETR"/>
<dbReference type="GO" id="GO:0005634">
    <property type="term" value="C:nucleus"/>
    <property type="evidence" value="ECO:0007669"/>
    <property type="project" value="TreeGrafter"/>
</dbReference>
<dbReference type="HOGENOM" id="CLU_612768_0_0_1"/>